<dbReference type="CDD" id="cd22893">
    <property type="entry name" value="PlcA-like"/>
    <property type="match status" value="1"/>
</dbReference>
<sequence length="935" mass="103894">MGDITDVTGPDEASLEARIRESGYLMPPEFPESEKATFAINSFVAPYKPNRSTLSSMEAPHDDLLVTVSGVKLTFGHIVALAGDFYTNREDRKNYFPIADTDQFGRDKGSRSKKTIEQRFDCAVTSLIEDQDGYLKRVQALLDQEHDTVDHALQEDESVARAYHTHATYDNCHIPTDKEFFKAAPTPDLEKMLSFYAWLAYTNIDHFGEDAVTAYSVGHTRALEIARAASKEPSMEKKAEQLRRAYIYEAFAAHYLTDLFSAGHLRSPRRELHTQHNLEMAAAGLLDVPMWDVQNRFMHDDDSATGIMVRNKNGDQWIEYGDKQFFEPQACVNRARSMHCLDLSVQEVYKIGYSSSQVIGSWRDNQNWFAAIKYIPQPMTAVAPQAWLKDWGGYDMHNPAPLWLSPGGGADQEDGWTIRKDLDNHSDFGARVSGSLRNTGSTIGTIWKPAATKECQQIKDARFRADDQFPLQSTIKGLLSGDPSGQAIHYMRKSVWGKSACVLGFSGAEKPDQKCDITMQVTTYASRDLRVSGGGGPVSLDLSKSWAMLPIMSSYPTVLLSDLPSRRCVNMTRFTQGHFIQEPENEYVEQDLIALAQIKGQGVEIGLLSVLDIETPIRHHLDGLSHGAAYGFVKTFRGANSSTDTLLLARAIPKAGHMLVDLVRVRFDQLGNPGMEDSSFQFKCNHIDQPASALVGDVLGRGYDQVVILASDAETAYISVYGSNSKEDVAFSPLGTQKYTLDGDSALTRPILTALVPTSTSNGGLDVLDISRHQSGPSSDVLAGEARPFLPKCKEVTVSDPLASSNAAQYFSIKWMPVRYKPDPDKEAERRGILEIFSWYGVLGARLFGPGKRGWDYDLLGQLPYLGQTSIGAGLGCYGDWGHGFVTWAKEDEWIDMNMFVPSDKNDTTVGSWGMTWDDLDRPHVRGWEVEKRPL</sequence>
<dbReference type="InterPro" id="IPR049756">
    <property type="entry name" value="PlcA-like_dom"/>
</dbReference>
<dbReference type="RefSeq" id="XP_066660572.1">
    <property type="nucleotide sequence ID" value="XM_066819687.1"/>
</dbReference>
<organism evidence="1 2">
    <name type="scientific">Apiospora hydei</name>
    <dbReference type="NCBI Taxonomy" id="1337664"/>
    <lineage>
        <taxon>Eukaryota</taxon>
        <taxon>Fungi</taxon>
        <taxon>Dikarya</taxon>
        <taxon>Ascomycota</taxon>
        <taxon>Pezizomycotina</taxon>
        <taxon>Sordariomycetes</taxon>
        <taxon>Xylariomycetidae</taxon>
        <taxon>Amphisphaeriales</taxon>
        <taxon>Apiosporaceae</taxon>
        <taxon>Apiospora</taxon>
    </lineage>
</organism>
<evidence type="ECO:0008006" key="3">
    <source>
        <dbReference type="Google" id="ProtNLM"/>
    </source>
</evidence>
<name>A0ABR1UQG4_9PEZI</name>
<evidence type="ECO:0000313" key="2">
    <source>
        <dbReference type="Proteomes" id="UP001433268"/>
    </source>
</evidence>
<gene>
    <name evidence="1" type="ORF">PG997_015373</name>
</gene>
<dbReference type="Proteomes" id="UP001433268">
    <property type="component" value="Unassembled WGS sequence"/>
</dbReference>
<comment type="caution">
    <text evidence="1">The sequence shown here is derived from an EMBL/GenBank/DDBJ whole genome shotgun (WGS) entry which is preliminary data.</text>
</comment>
<dbReference type="EMBL" id="JAQQWN010000011">
    <property type="protein sequence ID" value="KAK8061152.1"/>
    <property type="molecule type" value="Genomic_DNA"/>
</dbReference>
<reference evidence="1 2" key="1">
    <citation type="submission" date="2023-01" db="EMBL/GenBank/DDBJ databases">
        <title>Analysis of 21 Apiospora genomes using comparative genomics revels a genus with tremendous synthesis potential of carbohydrate active enzymes and secondary metabolites.</title>
        <authorList>
            <person name="Sorensen T."/>
        </authorList>
    </citation>
    <scope>NUCLEOTIDE SEQUENCE [LARGE SCALE GENOMIC DNA]</scope>
    <source>
        <strain evidence="1 2">CBS 114990</strain>
    </source>
</reference>
<dbReference type="GeneID" id="92052747"/>
<accession>A0ABR1UQG4</accession>
<protein>
    <recommendedName>
        <fullName evidence="3">Phosphatidylcholine-hydrolyzing phospholipase C</fullName>
    </recommendedName>
</protein>
<keyword evidence="2" id="KW-1185">Reference proteome</keyword>
<evidence type="ECO:0000313" key="1">
    <source>
        <dbReference type="EMBL" id="KAK8061152.1"/>
    </source>
</evidence>
<proteinExistence type="predicted"/>